<gene>
    <name evidence="8" type="ORF">GGX14DRAFT_362845</name>
</gene>
<keyword evidence="4 6" id="KW-0472">Membrane</keyword>
<dbReference type="GO" id="GO:0005794">
    <property type="term" value="C:Golgi apparatus"/>
    <property type="evidence" value="ECO:0007669"/>
    <property type="project" value="TreeGrafter"/>
</dbReference>
<protein>
    <submittedName>
        <fullName evidence="8">EXS-domain-containing protein</fullName>
    </submittedName>
</protein>
<evidence type="ECO:0000256" key="1">
    <source>
        <dbReference type="ARBA" id="ARBA00004141"/>
    </source>
</evidence>
<dbReference type="GO" id="GO:0006817">
    <property type="term" value="P:phosphate ion transport"/>
    <property type="evidence" value="ECO:0007669"/>
    <property type="project" value="TreeGrafter"/>
</dbReference>
<evidence type="ECO:0000313" key="8">
    <source>
        <dbReference type="EMBL" id="KAJ7211223.1"/>
    </source>
</evidence>
<feature type="transmembrane region" description="Helical" evidence="6">
    <location>
        <begin position="176"/>
        <end position="196"/>
    </location>
</feature>
<evidence type="ECO:0000256" key="4">
    <source>
        <dbReference type="ARBA" id="ARBA00023136"/>
    </source>
</evidence>
<comment type="subcellular location">
    <subcellularLocation>
        <location evidence="1">Membrane</location>
        <topology evidence="1">Multi-pass membrane protein</topology>
    </subcellularLocation>
</comment>
<dbReference type="PANTHER" id="PTHR10783:SF103">
    <property type="entry name" value="SOLUTE CARRIER FAMILY 53 MEMBER 1"/>
    <property type="match status" value="1"/>
</dbReference>
<evidence type="ECO:0000256" key="5">
    <source>
        <dbReference type="SAM" id="MobiDB-lite"/>
    </source>
</evidence>
<dbReference type="InterPro" id="IPR004342">
    <property type="entry name" value="EXS_C"/>
</dbReference>
<dbReference type="EMBL" id="JARJCW010000026">
    <property type="protein sequence ID" value="KAJ7211223.1"/>
    <property type="molecule type" value="Genomic_DNA"/>
</dbReference>
<dbReference type="PANTHER" id="PTHR10783">
    <property type="entry name" value="XENOTROPIC AND POLYTROPIC RETROVIRUS RECEPTOR 1-RELATED"/>
    <property type="match status" value="1"/>
</dbReference>
<dbReference type="AlphaFoldDB" id="A0AAD6VH24"/>
<evidence type="ECO:0000256" key="6">
    <source>
        <dbReference type="SAM" id="Phobius"/>
    </source>
</evidence>
<dbReference type="GO" id="GO:0000822">
    <property type="term" value="F:inositol hexakisphosphate binding"/>
    <property type="evidence" value="ECO:0007669"/>
    <property type="project" value="TreeGrafter"/>
</dbReference>
<dbReference type="PROSITE" id="PS51380">
    <property type="entry name" value="EXS"/>
    <property type="match status" value="1"/>
</dbReference>
<feature type="transmembrane region" description="Helical" evidence="6">
    <location>
        <begin position="98"/>
        <end position="120"/>
    </location>
</feature>
<evidence type="ECO:0000256" key="2">
    <source>
        <dbReference type="ARBA" id="ARBA00022692"/>
    </source>
</evidence>
<sequence length="284" mass="33580">MFRSSRYWLFKSVGKLLTSGSRPVEFTDFWMGDQFCSLVFTLSNLTLVGCLYDEGFNSNWRKCGTTSRLWPLSFVLAILPFLIRLVQSVKRYVDSGLYTHLINAGKYGSGIVAYFCYFLWRHQGGLGSKFVVWCIFQTFYSLYALAWDLLMDWSILRFHEHYPLLRKELVYSDRIYVYYFAILSNILIRFIWVLYLPMQGPDMMLRTFIAGICEMLRRLQWNFYRLENEQLGNQDQYRATREVPLPYSLDESRGDGDEDEESQPLNRFSQRALSLRRLRGAPEV</sequence>
<keyword evidence="2 6" id="KW-0812">Transmembrane</keyword>
<dbReference type="Proteomes" id="UP001219525">
    <property type="component" value="Unassembled WGS sequence"/>
</dbReference>
<keyword evidence="3 6" id="KW-1133">Transmembrane helix</keyword>
<dbReference type="Pfam" id="PF03124">
    <property type="entry name" value="EXS"/>
    <property type="match status" value="1"/>
</dbReference>
<comment type="caution">
    <text evidence="8">The sequence shown here is derived from an EMBL/GenBank/DDBJ whole genome shotgun (WGS) entry which is preliminary data.</text>
</comment>
<accession>A0AAD6VH24</accession>
<organism evidence="8 9">
    <name type="scientific">Mycena pura</name>
    <dbReference type="NCBI Taxonomy" id="153505"/>
    <lineage>
        <taxon>Eukaryota</taxon>
        <taxon>Fungi</taxon>
        <taxon>Dikarya</taxon>
        <taxon>Basidiomycota</taxon>
        <taxon>Agaricomycotina</taxon>
        <taxon>Agaricomycetes</taxon>
        <taxon>Agaricomycetidae</taxon>
        <taxon>Agaricales</taxon>
        <taxon>Marasmiineae</taxon>
        <taxon>Mycenaceae</taxon>
        <taxon>Mycena</taxon>
    </lineage>
</organism>
<dbReference type="GO" id="GO:0016036">
    <property type="term" value="P:cellular response to phosphate starvation"/>
    <property type="evidence" value="ECO:0007669"/>
    <property type="project" value="TreeGrafter"/>
</dbReference>
<evidence type="ECO:0000256" key="3">
    <source>
        <dbReference type="ARBA" id="ARBA00022989"/>
    </source>
</evidence>
<evidence type="ECO:0000259" key="7">
    <source>
        <dbReference type="PROSITE" id="PS51380"/>
    </source>
</evidence>
<dbReference type="GO" id="GO:0005886">
    <property type="term" value="C:plasma membrane"/>
    <property type="evidence" value="ECO:0007669"/>
    <property type="project" value="TreeGrafter"/>
</dbReference>
<feature type="transmembrane region" description="Helical" evidence="6">
    <location>
        <begin position="132"/>
        <end position="156"/>
    </location>
</feature>
<keyword evidence="9" id="KW-1185">Reference proteome</keyword>
<proteinExistence type="predicted"/>
<reference evidence="8" key="1">
    <citation type="submission" date="2023-03" db="EMBL/GenBank/DDBJ databases">
        <title>Massive genome expansion in bonnet fungi (Mycena s.s.) driven by repeated elements and novel gene families across ecological guilds.</title>
        <authorList>
            <consortium name="Lawrence Berkeley National Laboratory"/>
            <person name="Harder C.B."/>
            <person name="Miyauchi S."/>
            <person name="Viragh M."/>
            <person name="Kuo A."/>
            <person name="Thoen E."/>
            <person name="Andreopoulos B."/>
            <person name="Lu D."/>
            <person name="Skrede I."/>
            <person name="Drula E."/>
            <person name="Henrissat B."/>
            <person name="Morin E."/>
            <person name="Kohler A."/>
            <person name="Barry K."/>
            <person name="LaButti K."/>
            <person name="Morin E."/>
            <person name="Salamov A."/>
            <person name="Lipzen A."/>
            <person name="Mereny Z."/>
            <person name="Hegedus B."/>
            <person name="Baldrian P."/>
            <person name="Stursova M."/>
            <person name="Weitz H."/>
            <person name="Taylor A."/>
            <person name="Grigoriev I.V."/>
            <person name="Nagy L.G."/>
            <person name="Martin F."/>
            <person name="Kauserud H."/>
        </authorList>
    </citation>
    <scope>NUCLEOTIDE SEQUENCE</scope>
    <source>
        <strain evidence="8">9144</strain>
    </source>
</reference>
<evidence type="ECO:0000313" key="9">
    <source>
        <dbReference type="Proteomes" id="UP001219525"/>
    </source>
</evidence>
<feature type="domain" description="EXS" evidence="7">
    <location>
        <begin position="64"/>
        <end position="257"/>
    </location>
</feature>
<feature type="transmembrane region" description="Helical" evidence="6">
    <location>
        <begin position="69"/>
        <end position="86"/>
    </location>
</feature>
<name>A0AAD6VH24_9AGAR</name>
<feature type="region of interest" description="Disordered" evidence="5">
    <location>
        <begin position="247"/>
        <end position="269"/>
    </location>
</feature>